<reference evidence="6 7" key="1">
    <citation type="journal article" date="2007" name="Int. J. Syst. Evol. Microbiol.">
        <title>Halomonas saccharevitans sp. nov., Halomonas arcis sp. nov. and Halomonas subterranea sp. nov., halophilic bacteria isolated from hypersaline environments of China.</title>
        <authorList>
            <person name="Xu X.W."/>
            <person name="Wu Y.H."/>
            <person name="Zhou Z."/>
            <person name="Wang C.S."/>
            <person name="Zhou Y.G."/>
            <person name="Zhang H.B."/>
            <person name="Wang Y."/>
            <person name="Wu M."/>
        </authorList>
    </citation>
    <scope>NUCLEOTIDE SEQUENCE [LARGE SCALE GENOMIC DNA]</scope>
    <source>
        <strain evidence="6 7">TBZ3</strain>
    </source>
</reference>
<dbReference type="GO" id="GO:0003955">
    <property type="term" value="F:NAD(P)H dehydrogenase (quinone) activity"/>
    <property type="evidence" value="ECO:0007669"/>
    <property type="project" value="UniProtKB-EC"/>
</dbReference>
<dbReference type="EMBL" id="VBUI01000002">
    <property type="protein sequence ID" value="TLF53399.1"/>
    <property type="molecule type" value="Genomic_DNA"/>
</dbReference>
<proteinExistence type="inferred from homology"/>
<comment type="caution">
    <text evidence="6">The sequence shown here is derived from an EMBL/GenBank/DDBJ whole genome shotgun (WGS) entry which is preliminary data.</text>
</comment>
<dbReference type="NCBIfam" id="NF002999">
    <property type="entry name" value="PRK03767.1"/>
    <property type="match status" value="1"/>
</dbReference>
<organism evidence="6 7">
    <name type="scientific">Halomonas urmiana</name>
    <dbReference type="NCBI Taxonomy" id="490901"/>
    <lineage>
        <taxon>Bacteria</taxon>
        <taxon>Pseudomonadati</taxon>
        <taxon>Pseudomonadota</taxon>
        <taxon>Gammaproteobacteria</taxon>
        <taxon>Oceanospirillales</taxon>
        <taxon>Halomonadaceae</taxon>
        <taxon>Halomonas</taxon>
    </lineage>
</organism>
<dbReference type="GO" id="GO:0016020">
    <property type="term" value="C:membrane"/>
    <property type="evidence" value="ECO:0007669"/>
    <property type="project" value="TreeGrafter"/>
</dbReference>
<keyword evidence="6" id="KW-0560">Oxidoreductase</keyword>
<dbReference type="RefSeq" id="WP_138179046.1">
    <property type="nucleotide sequence ID" value="NZ_VBUI01000002.1"/>
</dbReference>
<evidence type="ECO:0000256" key="3">
    <source>
        <dbReference type="ARBA" id="ARBA00022630"/>
    </source>
</evidence>
<comment type="cofactor">
    <cofactor evidence="1">
        <name>FMN</name>
        <dbReference type="ChEBI" id="CHEBI:58210"/>
    </cofactor>
</comment>
<accession>A0A5R8MMD9</accession>
<dbReference type="GO" id="GO:0010181">
    <property type="term" value="F:FMN binding"/>
    <property type="evidence" value="ECO:0007669"/>
    <property type="project" value="InterPro"/>
</dbReference>
<keyword evidence="4" id="KW-0288">FMN</keyword>
<protein>
    <submittedName>
        <fullName evidence="6">NAD(P)H:quinone oxidoreductase</fullName>
        <ecNumber evidence="6">1.6.5.2</ecNumber>
    </submittedName>
</protein>
<dbReference type="EC" id="1.6.5.2" evidence="6"/>
<feature type="domain" description="Flavodoxin-like" evidence="5">
    <location>
        <begin position="8"/>
        <end position="192"/>
    </location>
</feature>
<dbReference type="GO" id="GO:0009055">
    <property type="term" value="F:electron transfer activity"/>
    <property type="evidence" value="ECO:0007669"/>
    <property type="project" value="InterPro"/>
</dbReference>
<dbReference type="PROSITE" id="PS50902">
    <property type="entry name" value="FLAVODOXIN_LIKE"/>
    <property type="match status" value="1"/>
</dbReference>
<dbReference type="AlphaFoldDB" id="A0A5R8MMD9"/>
<dbReference type="PANTHER" id="PTHR30546:SF23">
    <property type="entry name" value="FLAVOPROTEIN-LIKE PROTEIN YCP4-RELATED"/>
    <property type="match status" value="1"/>
</dbReference>
<sequence length="207" mass="21972">MTAKRPYVLILFYSRHGATRAMAERLAAGVEACPGIDARLRTVPAVSASCEAVEPEIPEAGPVYATLDDLRHCAGLAIGSPTRFGNMAAPLKYFIDGTIELWLGGALIDKPATAFTSTSSLHGGQETTLISMLLPLLHHGMVYAGLPYSEIELMETSAGGTPYGASHLAGTRSDRPLDEHERTLAFAQGKRVARLALALAAARQEAK</sequence>
<dbReference type="PANTHER" id="PTHR30546">
    <property type="entry name" value="FLAVODOXIN-RELATED PROTEIN WRBA-RELATED"/>
    <property type="match status" value="1"/>
</dbReference>
<evidence type="ECO:0000256" key="1">
    <source>
        <dbReference type="ARBA" id="ARBA00001917"/>
    </source>
</evidence>
<dbReference type="InterPro" id="IPR029039">
    <property type="entry name" value="Flavoprotein-like_sf"/>
</dbReference>
<dbReference type="InterPro" id="IPR008254">
    <property type="entry name" value="Flavodoxin/NO_synth"/>
</dbReference>
<dbReference type="FunFam" id="3.40.50.360:FF:000001">
    <property type="entry name" value="NAD(P)H dehydrogenase (Quinone) FQR1-like"/>
    <property type="match status" value="1"/>
</dbReference>
<dbReference type="PROSITE" id="PS00201">
    <property type="entry name" value="FLAVODOXIN"/>
    <property type="match status" value="1"/>
</dbReference>
<comment type="similarity">
    <text evidence="2">Belongs to the WrbA family.</text>
</comment>
<dbReference type="NCBIfam" id="TIGR01755">
    <property type="entry name" value="flav_wrbA"/>
    <property type="match status" value="1"/>
</dbReference>
<dbReference type="InterPro" id="IPR010089">
    <property type="entry name" value="Flavoprotein_WrbA-like"/>
</dbReference>
<evidence type="ECO:0000259" key="5">
    <source>
        <dbReference type="PROSITE" id="PS50902"/>
    </source>
</evidence>
<dbReference type="Proteomes" id="UP000306973">
    <property type="component" value="Unassembled WGS sequence"/>
</dbReference>
<dbReference type="Gene3D" id="3.40.50.360">
    <property type="match status" value="1"/>
</dbReference>
<evidence type="ECO:0000256" key="2">
    <source>
        <dbReference type="ARBA" id="ARBA00006961"/>
    </source>
</evidence>
<dbReference type="InterPro" id="IPR005025">
    <property type="entry name" value="FMN_Rdtase-like_dom"/>
</dbReference>
<evidence type="ECO:0000313" key="7">
    <source>
        <dbReference type="Proteomes" id="UP000306973"/>
    </source>
</evidence>
<evidence type="ECO:0000256" key="4">
    <source>
        <dbReference type="ARBA" id="ARBA00022643"/>
    </source>
</evidence>
<gene>
    <name evidence="6" type="primary">wrbA</name>
    <name evidence="6" type="ORF">FEI13_02035</name>
</gene>
<keyword evidence="3" id="KW-0285">Flavoprotein</keyword>
<evidence type="ECO:0000313" key="6">
    <source>
        <dbReference type="EMBL" id="TLF53399.1"/>
    </source>
</evidence>
<dbReference type="InterPro" id="IPR001226">
    <property type="entry name" value="Flavodoxin_CS"/>
</dbReference>
<dbReference type="OrthoDB" id="9801479at2"/>
<name>A0A5R8MMD9_9GAMM</name>
<dbReference type="SUPFAM" id="SSF52218">
    <property type="entry name" value="Flavoproteins"/>
    <property type="match status" value="1"/>
</dbReference>
<dbReference type="Pfam" id="PF03358">
    <property type="entry name" value="FMN_red"/>
    <property type="match status" value="1"/>
</dbReference>
<keyword evidence="7" id="KW-1185">Reference proteome</keyword>